<evidence type="ECO:0000313" key="2">
    <source>
        <dbReference type="Proteomes" id="UP000824782"/>
    </source>
</evidence>
<organism evidence="1 2">
    <name type="scientific">Engystomops pustulosus</name>
    <name type="common">Tungara frog</name>
    <name type="synonym">Physalaemus pustulosus</name>
    <dbReference type="NCBI Taxonomy" id="76066"/>
    <lineage>
        <taxon>Eukaryota</taxon>
        <taxon>Metazoa</taxon>
        <taxon>Chordata</taxon>
        <taxon>Craniata</taxon>
        <taxon>Vertebrata</taxon>
        <taxon>Euteleostomi</taxon>
        <taxon>Amphibia</taxon>
        <taxon>Batrachia</taxon>
        <taxon>Anura</taxon>
        <taxon>Neobatrachia</taxon>
        <taxon>Hyloidea</taxon>
        <taxon>Leptodactylidae</taxon>
        <taxon>Leiuperinae</taxon>
        <taxon>Engystomops</taxon>
    </lineage>
</organism>
<evidence type="ECO:0000313" key="1">
    <source>
        <dbReference type="EMBL" id="KAG8568065.1"/>
    </source>
</evidence>
<dbReference type="Proteomes" id="UP000824782">
    <property type="component" value="Unassembled WGS sequence"/>
</dbReference>
<name>A0AAV7B6B9_ENGPU</name>
<accession>A0AAV7B6B9</accession>
<dbReference type="AlphaFoldDB" id="A0AAV7B6B9"/>
<reference evidence="1" key="1">
    <citation type="thesis" date="2020" institute="ProQuest LLC" country="789 East Eisenhower Parkway, Ann Arbor, MI, USA">
        <title>Comparative Genomics and Chromosome Evolution.</title>
        <authorList>
            <person name="Mudd A.B."/>
        </authorList>
    </citation>
    <scope>NUCLEOTIDE SEQUENCE</scope>
    <source>
        <strain evidence="1">237g6f4</strain>
        <tissue evidence="1">Blood</tissue>
    </source>
</reference>
<protein>
    <submittedName>
        <fullName evidence="1">Uncharacterized protein</fullName>
    </submittedName>
</protein>
<proteinExistence type="predicted"/>
<gene>
    <name evidence="1" type="ORF">GDO81_013878</name>
</gene>
<sequence>MQNIISLTINIALNLLDSSCSKSFSRLHLQKIISHHLQHITSLTSNTLPNLSCRTSSPCLHILHIIFRTPVAEYPVPNCTHYKSSPLLQM</sequence>
<dbReference type="EMBL" id="WNYA01000006">
    <property type="protein sequence ID" value="KAG8568065.1"/>
    <property type="molecule type" value="Genomic_DNA"/>
</dbReference>
<comment type="caution">
    <text evidence="1">The sequence shown here is derived from an EMBL/GenBank/DDBJ whole genome shotgun (WGS) entry which is preliminary data.</text>
</comment>
<keyword evidence="2" id="KW-1185">Reference proteome</keyword>